<name>A0A4S3L0N8_9GAMM</name>
<dbReference type="Pfam" id="PF18998">
    <property type="entry name" value="Flg_new_2"/>
    <property type="match status" value="3"/>
</dbReference>
<dbReference type="InterPro" id="IPR044060">
    <property type="entry name" value="Bacterial_rp_domain"/>
</dbReference>
<dbReference type="Gene3D" id="2.60.40.10">
    <property type="entry name" value="Immunoglobulins"/>
    <property type="match status" value="1"/>
</dbReference>
<keyword evidence="4" id="KW-1185">Reference proteome</keyword>
<organism evidence="3 4">
    <name type="scientific">Pseudofulvimonas gallinarii</name>
    <dbReference type="NCBI Taxonomy" id="634155"/>
    <lineage>
        <taxon>Bacteria</taxon>
        <taxon>Pseudomonadati</taxon>
        <taxon>Pseudomonadota</taxon>
        <taxon>Gammaproteobacteria</taxon>
        <taxon>Lysobacterales</taxon>
        <taxon>Rhodanobacteraceae</taxon>
        <taxon>Pseudofulvimonas</taxon>
    </lineage>
</organism>
<dbReference type="InterPro" id="IPR008964">
    <property type="entry name" value="Invasin/intimin_cell_adhesion"/>
</dbReference>
<dbReference type="Gene3D" id="2.60.40.1120">
    <property type="entry name" value="Carboxypeptidase-like, regulatory domain"/>
    <property type="match status" value="1"/>
</dbReference>
<evidence type="ECO:0000256" key="1">
    <source>
        <dbReference type="SAM" id="Phobius"/>
    </source>
</evidence>
<dbReference type="Proteomes" id="UP000294599">
    <property type="component" value="Unassembled WGS sequence"/>
</dbReference>
<protein>
    <recommendedName>
        <fullName evidence="2">Bacterial repeat domain-containing protein</fullName>
    </recommendedName>
</protein>
<dbReference type="InterPro" id="IPR013783">
    <property type="entry name" value="Ig-like_fold"/>
</dbReference>
<dbReference type="NCBIfam" id="NF012200">
    <property type="entry name" value="choice_anch_D"/>
    <property type="match status" value="1"/>
</dbReference>
<proteinExistence type="predicted"/>
<evidence type="ECO:0000259" key="2">
    <source>
        <dbReference type="Pfam" id="PF18998"/>
    </source>
</evidence>
<sequence length="1139" mass="118053">MRPIADVHESFHPACAAGVAAHRDTRTRWTLIVLLLSAWLLVALPARAGTPEPFLFESSAPGLAGGGLSLSGTHFHGISFRLTERVRVSEIGGQLSSFQPATIYGAIYALGTPSSPAYVLTDSNLVATALLDMPGGNAPAEISTAMDVELEPGWYAVGFGTGRHGSPTSQSSATMNATGNPKPARTYGPWTMNMASGSMVLQQTSVRIFLRGQPIEPAPVDPTRFLWQTVEPWAWGVTAYYRMDNQNFAAQRFTLNRPTRIDRVGVWGGYMGHGTGFVAIFPLQSANDLPPHPNDPLLEQKALASALITSQSFTEELFADFGGIELPPGHYGMIVGSGRFGADGAIYLVYLEDGVIVPTTLRYEPQFPGWLNLTSVFSMRVTGLMAEIAMDTDVLDFGDVLVDDGSRRTVTITNYREHGPLAIELAYLSGDDAMHFDFGIDIADCASIAVGASCSFSIDYRPQAAGPHVAVMTIISDGIPDPVEVQLSGSGLASAWVTPGAQGNGSIQPDVPQLTAIGDNVAFSLTPAEGHHVADVEGSCGGTLDGLVFNTAGIAADCSVTAVFALNHYLLTYFAGAHGKVDGDTVQSIDHGGSGSAVTAVADEGYHFVQWSDGRSDNPRLDANVVAAITVEAQFAINTYTLAYSADSNGSIDGEPVQTVEHGEDGAPVTAVPGKGYHFLQWSDGRDDNPRVDMAVTSDFAVSAAFAINTYTVTASSSGNGTLSPTGAQTVEHGSDISFQVSPDPGFVAVVGGSCGGELDGNTYVTAPVIGDCTVDASFVAPVSLHIVTGDAQSAVIGMPFDQALRVLVLDIDAEPVSGVEITFMPPASGPSLLPAQATVTTGSDGIAALGVMANMTPGTYAVSASAPAYAAAAGVTFALENRLADAHLSVSVSDGRDHIRHGQVVDYLVEVLNEGPDAVTGLSIAMTLADSLDVSSATWQCLTAVSGCTPSGTGALQDSGLVLGVGEAAGYVVTVAVAADTDLPATTASVDITAPGLSAFAEDTTTLVIFRNGFNSEMDDGAKAVPDSAPDLSGPAFHGIGDVAVDPVTMEDDGIVTLLQVAGPANTVIRIDQLQYGDATLVRLAASDGHSGQASSWLRIEPDEPVLAAPYTSGGQVGMLLSSESGTVELDLGNIAPR</sequence>
<reference evidence="3 4" key="1">
    <citation type="submission" date="2019-03" db="EMBL/GenBank/DDBJ databases">
        <title>Genomic Encyclopedia of Type Strains, Phase IV (KMG-IV): sequencing the most valuable type-strain genomes for metagenomic binning, comparative biology and taxonomic classification.</title>
        <authorList>
            <person name="Goeker M."/>
        </authorList>
    </citation>
    <scope>NUCLEOTIDE SEQUENCE [LARGE SCALE GENOMIC DNA]</scope>
    <source>
        <strain evidence="3 4">DSM 21944</strain>
    </source>
</reference>
<dbReference type="RefSeq" id="WP_123521322.1">
    <property type="nucleotide sequence ID" value="NZ_JBHLWF010000005.1"/>
</dbReference>
<dbReference type="SUPFAM" id="SSF49373">
    <property type="entry name" value="Invasin/intimin cell-adhesion fragments"/>
    <property type="match status" value="1"/>
</dbReference>
<dbReference type="EMBL" id="SMAF01000001">
    <property type="protein sequence ID" value="TCT01406.1"/>
    <property type="molecule type" value="Genomic_DNA"/>
</dbReference>
<dbReference type="AlphaFoldDB" id="A0A4S3L0N8"/>
<accession>A0A4S3L0N8</accession>
<comment type="caution">
    <text evidence="3">The sequence shown here is derived from an EMBL/GenBank/DDBJ whole genome shotgun (WGS) entry which is preliminary data.</text>
</comment>
<feature type="domain" description="Bacterial repeat" evidence="2">
    <location>
        <begin position="499"/>
        <end position="567"/>
    </location>
</feature>
<keyword evidence="1" id="KW-1133">Transmembrane helix</keyword>
<evidence type="ECO:0000313" key="3">
    <source>
        <dbReference type="EMBL" id="TCT01406.1"/>
    </source>
</evidence>
<keyword evidence="1" id="KW-0812">Transmembrane</keyword>
<keyword evidence="1" id="KW-0472">Membrane</keyword>
<gene>
    <name evidence="3" type="ORF">EDC25_101273</name>
</gene>
<feature type="domain" description="Bacterial repeat" evidence="2">
    <location>
        <begin position="640"/>
        <end position="709"/>
    </location>
</feature>
<feature type="transmembrane region" description="Helical" evidence="1">
    <location>
        <begin position="29"/>
        <end position="48"/>
    </location>
</feature>
<evidence type="ECO:0000313" key="4">
    <source>
        <dbReference type="Proteomes" id="UP000294599"/>
    </source>
</evidence>
<dbReference type="OrthoDB" id="9758386at2"/>
<feature type="domain" description="Bacterial repeat" evidence="2">
    <location>
        <begin position="569"/>
        <end position="638"/>
    </location>
</feature>